<evidence type="ECO:0000256" key="1">
    <source>
        <dbReference type="ARBA" id="ARBA00012417"/>
    </source>
</evidence>
<dbReference type="EC" id="2.7.7.7" evidence="1"/>
<evidence type="ECO:0000256" key="2">
    <source>
        <dbReference type="ARBA" id="ARBA00022932"/>
    </source>
</evidence>
<sequence length="299" mass="33548">MRLTWFTPLFENIMRRAHDENLHHALLLAGPEGIGKQELAHDIGQGLLCQSPSIQGACNQCSACDLFNAGSHSDFYLVESEKQIGVDAIRSVISALSKTAQHGSRKVCIIRAAHSMTESAANALLKTLEEPTKNTYLVLIVDEIHQILPTILSRCEKWSLRSPEPEQAISWLQSYYPDKGPFDVNLVRAYGGAPLRLVKALEQENDKVFSRFDSDLNDVITGNKTSLKMAQEWQDSGNRLINWCQMKCLKAYRNNTRQDILRAYQLCIEAATRMTHPGVNKVLVLVDVIHNVSHAVKQK</sequence>
<dbReference type="GO" id="GO:0008408">
    <property type="term" value="F:3'-5' exonuclease activity"/>
    <property type="evidence" value="ECO:0007669"/>
    <property type="project" value="InterPro"/>
</dbReference>
<dbReference type="Pfam" id="PF13177">
    <property type="entry name" value="DNA_pol3_delta2"/>
    <property type="match status" value="1"/>
</dbReference>
<dbReference type="EMBL" id="RPOK01000002">
    <property type="protein sequence ID" value="RPJ67308.1"/>
    <property type="molecule type" value="Genomic_DNA"/>
</dbReference>
<keyword evidence="4" id="KW-0808">Transferase</keyword>
<proteinExistence type="predicted"/>
<dbReference type="NCBIfam" id="TIGR00678">
    <property type="entry name" value="holB"/>
    <property type="match status" value="1"/>
</dbReference>
<comment type="catalytic activity">
    <reaction evidence="3">
        <text>DNA(n) + a 2'-deoxyribonucleoside 5'-triphosphate = DNA(n+1) + diphosphate</text>
        <dbReference type="Rhea" id="RHEA:22508"/>
        <dbReference type="Rhea" id="RHEA-COMP:17339"/>
        <dbReference type="Rhea" id="RHEA-COMP:17340"/>
        <dbReference type="ChEBI" id="CHEBI:33019"/>
        <dbReference type="ChEBI" id="CHEBI:61560"/>
        <dbReference type="ChEBI" id="CHEBI:173112"/>
        <dbReference type="EC" id="2.7.7.7"/>
    </reaction>
</comment>
<organism evidence="4 5">
    <name type="scientific">Alteromonas sediminis</name>
    <dbReference type="NCBI Taxonomy" id="2259342"/>
    <lineage>
        <taxon>Bacteria</taxon>
        <taxon>Pseudomonadati</taxon>
        <taxon>Pseudomonadota</taxon>
        <taxon>Gammaproteobacteria</taxon>
        <taxon>Alteromonadales</taxon>
        <taxon>Alteromonadaceae</taxon>
        <taxon>Alteromonas/Salinimonas group</taxon>
        <taxon>Alteromonas</taxon>
    </lineage>
</organism>
<dbReference type="PANTHER" id="PTHR11669">
    <property type="entry name" value="REPLICATION FACTOR C / DNA POLYMERASE III GAMMA-TAU SUBUNIT"/>
    <property type="match status" value="1"/>
</dbReference>
<comment type="caution">
    <text evidence="4">The sequence shown here is derived from an EMBL/GenBank/DDBJ whole genome shotgun (WGS) entry which is preliminary data.</text>
</comment>
<dbReference type="PANTHER" id="PTHR11669:SF8">
    <property type="entry name" value="DNA POLYMERASE III SUBUNIT DELTA"/>
    <property type="match status" value="1"/>
</dbReference>
<protein>
    <recommendedName>
        <fullName evidence="1">DNA-directed DNA polymerase</fullName>
        <ecNumber evidence="1">2.7.7.7</ecNumber>
    </recommendedName>
</protein>
<evidence type="ECO:0000256" key="3">
    <source>
        <dbReference type="ARBA" id="ARBA00049244"/>
    </source>
</evidence>
<dbReference type="SUPFAM" id="SSF52540">
    <property type="entry name" value="P-loop containing nucleoside triphosphate hydrolases"/>
    <property type="match status" value="1"/>
</dbReference>
<keyword evidence="4" id="KW-0548">Nucleotidyltransferase</keyword>
<accession>A0A3N5ZC09</accession>
<dbReference type="GO" id="GO:0009360">
    <property type="term" value="C:DNA polymerase III complex"/>
    <property type="evidence" value="ECO:0007669"/>
    <property type="project" value="TreeGrafter"/>
</dbReference>
<dbReference type="AlphaFoldDB" id="A0A3N5ZC09"/>
<keyword evidence="5" id="KW-1185">Reference proteome</keyword>
<dbReference type="OrthoDB" id="9811073at2"/>
<keyword evidence="2" id="KW-0239">DNA-directed DNA polymerase</keyword>
<evidence type="ECO:0000313" key="5">
    <source>
        <dbReference type="Proteomes" id="UP000275281"/>
    </source>
</evidence>
<gene>
    <name evidence="4" type="primary">holB</name>
    <name evidence="4" type="ORF">DRW07_07185</name>
</gene>
<name>A0A3N5ZC09_9ALTE</name>
<dbReference type="InterPro" id="IPR027417">
    <property type="entry name" value="P-loop_NTPase"/>
</dbReference>
<dbReference type="Gene3D" id="3.40.50.300">
    <property type="entry name" value="P-loop containing nucleotide triphosphate hydrolases"/>
    <property type="match status" value="1"/>
</dbReference>
<dbReference type="GO" id="GO:0006261">
    <property type="term" value="P:DNA-templated DNA replication"/>
    <property type="evidence" value="ECO:0007669"/>
    <property type="project" value="TreeGrafter"/>
</dbReference>
<evidence type="ECO:0000313" key="4">
    <source>
        <dbReference type="EMBL" id="RPJ67308.1"/>
    </source>
</evidence>
<dbReference type="InterPro" id="IPR004622">
    <property type="entry name" value="DNA_pol_HolB"/>
</dbReference>
<dbReference type="GO" id="GO:0003887">
    <property type="term" value="F:DNA-directed DNA polymerase activity"/>
    <property type="evidence" value="ECO:0007669"/>
    <property type="project" value="UniProtKB-KW"/>
</dbReference>
<dbReference type="InterPro" id="IPR050238">
    <property type="entry name" value="DNA_Rep/Repair_Clamp_Loader"/>
</dbReference>
<dbReference type="Proteomes" id="UP000275281">
    <property type="component" value="Unassembled WGS sequence"/>
</dbReference>
<reference evidence="4 5" key="1">
    <citation type="submission" date="2018-11" db="EMBL/GenBank/DDBJ databases">
        <authorList>
            <person name="Ye M.-Q."/>
            <person name="Du Z.-J."/>
        </authorList>
    </citation>
    <scope>NUCLEOTIDE SEQUENCE [LARGE SCALE GENOMIC DNA]</scope>
    <source>
        <strain evidence="4 5">U0105</strain>
    </source>
</reference>